<proteinExistence type="predicted"/>
<dbReference type="AlphaFoldDB" id="A0A7W0CQR3"/>
<dbReference type="InterPro" id="IPR041664">
    <property type="entry name" value="AAA_16"/>
</dbReference>
<keyword evidence="2" id="KW-0067">ATP-binding</keyword>
<dbReference type="GO" id="GO:0005524">
    <property type="term" value="F:ATP binding"/>
    <property type="evidence" value="ECO:0007669"/>
    <property type="project" value="UniProtKB-KW"/>
</dbReference>
<accession>A0A7W0CQR3</accession>
<keyword evidence="5" id="KW-1185">Reference proteome</keyword>
<evidence type="ECO:0000256" key="1">
    <source>
        <dbReference type="ARBA" id="ARBA00022741"/>
    </source>
</evidence>
<protein>
    <recommendedName>
        <fullName evidence="3">Orc1-like AAA ATPase domain-containing protein</fullName>
    </recommendedName>
</protein>
<dbReference type="PANTHER" id="PTHR16305">
    <property type="entry name" value="TESTICULAR SOLUBLE ADENYLYL CYCLASE"/>
    <property type="match status" value="1"/>
</dbReference>
<keyword evidence="1" id="KW-0547">Nucleotide-binding</keyword>
<dbReference type="GO" id="GO:0004016">
    <property type="term" value="F:adenylate cyclase activity"/>
    <property type="evidence" value="ECO:0007669"/>
    <property type="project" value="TreeGrafter"/>
</dbReference>
<comment type="caution">
    <text evidence="4">The sequence shown here is derived from an EMBL/GenBank/DDBJ whole genome shotgun (WGS) entry which is preliminary data.</text>
</comment>
<evidence type="ECO:0000256" key="2">
    <source>
        <dbReference type="ARBA" id="ARBA00022840"/>
    </source>
</evidence>
<organism evidence="4 5">
    <name type="scientific">Nonomuraea soli</name>
    <dbReference type="NCBI Taxonomy" id="1032476"/>
    <lineage>
        <taxon>Bacteria</taxon>
        <taxon>Bacillati</taxon>
        <taxon>Actinomycetota</taxon>
        <taxon>Actinomycetes</taxon>
        <taxon>Streptosporangiales</taxon>
        <taxon>Streptosporangiaceae</taxon>
        <taxon>Nonomuraea</taxon>
    </lineage>
</organism>
<name>A0A7W0CQR3_9ACTN</name>
<gene>
    <name evidence="4" type="ORF">HNR30_007004</name>
</gene>
<evidence type="ECO:0000259" key="3">
    <source>
        <dbReference type="Pfam" id="PF13191"/>
    </source>
</evidence>
<dbReference type="EMBL" id="JACDUR010000007">
    <property type="protein sequence ID" value="MBA2895618.1"/>
    <property type="molecule type" value="Genomic_DNA"/>
</dbReference>
<dbReference type="PANTHER" id="PTHR16305:SF35">
    <property type="entry name" value="TRANSCRIPTIONAL ACTIVATOR DOMAIN"/>
    <property type="match status" value="1"/>
</dbReference>
<dbReference type="RefSeq" id="WP_181614338.1">
    <property type="nucleotide sequence ID" value="NZ_BAABAM010000011.1"/>
</dbReference>
<evidence type="ECO:0000313" key="5">
    <source>
        <dbReference type="Proteomes" id="UP000530928"/>
    </source>
</evidence>
<feature type="domain" description="Orc1-like AAA ATPase" evidence="3">
    <location>
        <begin position="2"/>
        <end position="133"/>
    </location>
</feature>
<sequence>MIGRDGELAILRTALERAATSHGGLVLISGEAGIGKSTLVAEAVRGARIAGGACWEGAPAYWPWIQVLRALGADDGVVRSADSAFELYDTVTGLLVGESPLVVVLEDLHWADPASLRLLEFVVQHTWFERLLVLATLRPGEVELSPALALKATTVTPGGLSRREVAELIAATTRHEPDEALVEQIAERAGGNPFFVEQLARLWQGGAALPGAVSAVVDSRLSRLPERVLDTLRTAAVLGRRFRADVLGTAMGREVARDLDQAVVAALIVPDAGGFLFVHDLIRESLYDSLTDRAARHGAALRALAGAPPAERAEHAFLAGSDEAPGLLMAAGRDAGSRLAPEEAALHYARALELSREPRARAEIGLELGTALHRAGDVAGARKAMDDALGMARALDQPDLLALAALKCHDLNLAEPGQWADFVRRAHGELVRDAGEGLDSAARDLSLLLAEQATDDEQLTYALLSRLGAIWGPGTLDERGELLDRLAGIARRAGDGQLAVDVASWRFSALLERGDPRYAEAHRTVLARAELPVQQHEALIERRLVAALTGRFDEAQELALAAYELGEQPAISRDDLRWTQLWSVELLRGRHEEADAVLAEMEAGGSLHTGLFRAVTAVQRGEAARARALLAEVMAGDEQYLRWMSPLWLRFQAQAAALTGDPSLIANARAALEPYAGQWALTATISVDGPFVHWIAVLDAALERWDEAAEGFTEAWRAADRLGALPWSVEARARLTEVMRARGQDPAELAAEVERDALAIGMAVRLPRPGDHVFRLDGEVWTLSFAGRTVRLPDSKGLRDLHLLLSSPGAEISAVRMLDPAGGEEVVASRSMGGDAVLDDTARASYRRRLEQLDDEIDRAAVRDDTERVARLDHERQALLQELRRAAGLGGRSRRLGDEAERARKAVTNRIRYTLRHLDERHPELAAHLRTAVSTGATCRYQPQAQTAWRL</sequence>
<evidence type="ECO:0000313" key="4">
    <source>
        <dbReference type="EMBL" id="MBA2895618.1"/>
    </source>
</evidence>
<dbReference type="SUPFAM" id="SSF52540">
    <property type="entry name" value="P-loop containing nucleoside triphosphate hydrolases"/>
    <property type="match status" value="1"/>
</dbReference>
<dbReference type="InterPro" id="IPR027417">
    <property type="entry name" value="P-loop_NTPase"/>
</dbReference>
<dbReference type="Gene3D" id="3.40.50.300">
    <property type="entry name" value="P-loop containing nucleotide triphosphate hydrolases"/>
    <property type="match status" value="1"/>
</dbReference>
<dbReference type="GO" id="GO:0005737">
    <property type="term" value="C:cytoplasm"/>
    <property type="evidence" value="ECO:0007669"/>
    <property type="project" value="TreeGrafter"/>
</dbReference>
<dbReference type="Pfam" id="PF13191">
    <property type="entry name" value="AAA_16"/>
    <property type="match status" value="1"/>
</dbReference>
<reference evidence="4 5" key="1">
    <citation type="submission" date="2020-07" db="EMBL/GenBank/DDBJ databases">
        <title>Genomic Encyclopedia of Type Strains, Phase IV (KMG-IV): sequencing the most valuable type-strain genomes for metagenomic binning, comparative biology and taxonomic classification.</title>
        <authorList>
            <person name="Goeker M."/>
        </authorList>
    </citation>
    <scope>NUCLEOTIDE SEQUENCE [LARGE SCALE GENOMIC DNA]</scope>
    <source>
        <strain evidence="4 5">DSM 45533</strain>
    </source>
</reference>
<dbReference type="Proteomes" id="UP000530928">
    <property type="component" value="Unassembled WGS sequence"/>
</dbReference>